<accession>A0A819UIE5</accession>
<dbReference type="InterPro" id="IPR053185">
    <property type="entry name" value="SET_domain_protein"/>
</dbReference>
<dbReference type="CDD" id="cd20071">
    <property type="entry name" value="SET_SMYD"/>
    <property type="match status" value="1"/>
</dbReference>
<dbReference type="EMBL" id="CAJOBB010004582">
    <property type="protein sequence ID" value="CAF4094801.1"/>
    <property type="molecule type" value="Genomic_DNA"/>
</dbReference>
<proteinExistence type="predicted"/>
<sequence length="622" mass="72797">MGYDTGIFVFNRITDEEKWKLFLKAVYDYFLLHQNDKMRLVVNRDEATGEFQPLTNEYHPVVTDVKLLHLTDQFNFIKGDTDDSFTGTWRTNLAKKLYGKDEHYLTEEEKSIVYEKSVKKVQGLAKRMNYSFTEDELQRVVGMNNGANRESLSVTPPVAISIENITLPLYAHHFKKAWGQVWHPMCSESVIKIFRRLLSNFFPEEQHYCYFNEQQYLDDPNETPVLYYSTDPKYRQHATQETREENNAFYQQIQGEKAHSTELAIQTALEEAVLEHQNCAQSDGTPAWQTYLEIVEISNKGRGYRARCDIPSVTCIMHDTPLISLSFPCSTFANDQGQYPPHIMEGLILQVLENKEYFDLLSPQVASRRYSKEVSPYPSRYSNKMWQLAHEKVLSNMFSGDSPDSNMFNRRRILKLGEELCISYLPNTYLPRDERQRLLLLQGFECRCERCSAEPIYEKDIPLTADINLSPLSNKKITPLRHRYDQLMSDFQSTFGRSTPWSRLAWLMEAERWLTDAGKPPYQLHEFHWLAVHIYKLLRDRYKTMYLSHAGDREAMRKKVLHYGKLVIRAEFAVLQPLDPCKQGVDAFLDDWNDMDMPKNGAWKLLKELEPNAELIIKQLNE</sequence>
<dbReference type="SUPFAM" id="SSF82199">
    <property type="entry name" value="SET domain"/>
    <property type="match status" value="1"/>
</dbReference>
<evidence type="ECO:0000313" key="2">
    <source>
        <dbReference type="Proteomes" id="UP000663868"/>
    </source>
</evidence>
<evidence type="ECO:0000313" key="1">
    <source>
        <dbReference type="EMBL" id="CAF4094801.1"/>
    </source>
</evidence>
<organism evidence="1 2">
    <name type="scientific">Adineta steineri</name>
    <dbReference type="NCBI Taxonomy" id="433720"/>
    <lineage>
        <taxon>Eukaryota</taxon>
        <taxon>Metazoa</taxon>
        <taxon>Spiralia</taxon>
        <taxon>Gnathifera</taxon>
        <taxon>Rotifera</taxon>
        <taxon>Eurotatoria</taxon>
        <taxon>Bdelloidea</taxon>
        <taxon>Adinetida</taxon>
        <taxon>Adinetidae</taxon>
        <taxon>Adineta</taxon>
    </lineage>
</organism>
<dbReference type="AlphaFoldDB" id="A0A819UIE5"/>
<comment type="caution">
    <text evidence="1">The sequence shown here is derived from an EMBL/GenBank/DDBJ whole genome shotgun (WGS) entry which is preliminary data.</text>
</comment>
<reference evidence="1" key="1">
    <citation type="submission" date="2021-02" db="EMBL/GenBank/DDBJ databases">
        <authorList>
            <person name="Nowell W R."/>
        </authorList>
    </citation>
    <scope>NUCLEOTIDE SEQUENCE</scope>
</reference>
<evidence type="ECO:0008006" key="3">
    <source>
        <dbReference type="Google" id="ProtNLM"/>
    </source>
</evidence>
<protein>
    <recommendedName>
        <fullName evidence="3">SET domain-containing protein</fullName>
    </recommendedName>
</protein>
<dbReference type="Proteomes" id="UP000663868">
    <property type="component" value="Unassembled WGS sequence"/>
</dbReference>
<dbReference type="Gene3D" id="2.170.270.10">
    <property type="entry name" value="SET domain"/>
    <property type="match status" value="1"/>
</dbReference>
<dbReference type="InterPro" id="IPR046341">
    <property type="entry name" value="SET_dom_sf"/>
</dbReference>
<dbReference type="PANTHER" id="PTHR47332">
    <property type="entry name" value="SET DOMAIN-CONTAINING PROTEIN 5"/>
    <property type="match status" value="1"/>
</dbReference>
<dbReference type="PANTHER" id="PTHR47332:SF2">
    <property type="entry name" value="SET-6"/>
    <property type="match status" value="1"/>
</dbReference>
<gene>
    <name evidence="1" type="ORF">KXQ929_LOCUS34176</name>
</gene>
<name>A0A819UIE5_9BILA</name>